<evidence type="ECO:0000256" key="4">
    <source>
        <dbReference type="ARBA" id="ARBA00022801"/>
    </source>
</evidence>
<dbReference type="GeneID" id="129334658"/>
<keyword evidence="5 7" id="KW-0720">Serine protease</keyword>
<dbReference type="RefSeq" id="XP_054842877.1">
    <property type="nucleotide sequence ID" value="XM_054986902.1"/>
</dbReference>
<dbReference type="Gene3D" id="2.40.10.10">
    <property type="entry name" value="Trypsin-like serine proteases"/>
    <property type="match status" value="2"/>
</dbReference>
<evidence type="ECO:0000256" key="5">
    <source>
        <dbReference type="ARBA" id="ARBA00022825"/>
    </source>
</evidence>
<gene>
    <name evidence="11" type="primary">LOC129334658</name>
</gene>
<sequence length="259" mass="28643">MGLWSVLSFSAAILFLQMHRGHCANIIGGKESAPHSRPFMVALEGNYFCGGTLIQNNWVLTAAHCNIKKEATAILGAHSLSKKETEKQIFQITRVVAHPKFNSTTKENDIMLLQLNRKAKITQAVKTIKIPRTYEDIKAGTQCLVTGWGITENRGKISDMLREVNVTVIDRRICNDKKHYNSKPVVTMNMVCAGGIKKKRKDACKGDSGGPLVCGGIQRGITSFGEPEKCGYPQYPGVYTRLTKDYIEWIKKITGGNLG</sequence>
<evidence type="ECO:0000313" key="10">
    <source>
        <dbReference type="Proteomes" id="UP001190640"/>
    </source>
</evidence>
<dbReference type="KEGG" id="emc:129334658"/>
<evidence type="ECO:0000256" key="1">
    <source>
        <dbReference type="ARBA" id="ARBA00009228"/>
    </source>
</evidence>
<dbReference type="SMART" id="SM00020">
    <property type="entry name" value="Tryp_SPc"/>
    <property type="match status" value="1"/>
</dbReference>
<accession>A0AA97JT79</accession>
<dbReference type="InterPro" id="IPR001254">
    <property type="entry name" value="Trypsin_dom"/>
</dbReference>
<dbReference type="CDD" id="cd00190">
    <property type="entry name" value="Tryp_SPc"/>
    <property type="match status" value="1"/>
</dbReference>
<evidence type="ECO:0000256" key="6">
    <source>
        <dbReference type="ARBA" id="ARBA00023157"/>
    </source>
</evidence>
<evidence type="ECO:0000256" key="3">
    <source>
        <dbReference type="ARBA" id="ARBA00022729"/>
    </source>
</evidence>
<name>A0AA97JT79_EUBMA</name>
<dbReference type="Proteomes" id="UP001190640">
    <property type="component" value="Chromosome 8"/>
</dbReference>
<feature type="chain" id="PRO_5041666601" evidence="8">
    <location>
        <begin position="24"/>
        <end position="259"/>
    </location>
</feature>
<evidence type="ECO:0000259" key="9">
    <source>
        <dbReference type="PROSITE" id="PS50240"/>
    </source>
</evidence>
<dbReference type="SUPFAM" id="SSF50494">
    <property type="entry name" value="Trypsin-like serine proteases"/>
    <property type="match status" value="1"/>
</dbReference>
<keyword evidence="6" id="KW-1015">Disulfide bond</keyword>
<dbReference type="GO" id="GO:0004252">
    <property type="term" value="F:serine-type endopeptidase activity"/>
    <property type="evidence" value="ECO:0007669"/>
    <property type="project" value="InterPro"/>
</dbReference>
<dbReference type="PANTHER" id="PTHR24271">
    <property type="entry name" value="KALLIKREIN-RELATED"/>
    <property type="match status" value="1"/>
</dbReference>
<dbReference type="FunFam" id="2.40.10.10:FF:000120">
    <property type="entry name" value="Putative serine protease"/>
    <property type="match status" value="1"/>
</dbReference>
<dbReference type="PRINTS" id="PR00722">
    <property type="entry name" value="CHYMOTRYPSIN"/>
</dbReference>
<dbReference type="InterPro" id="IPR043504">
    <property type="entry name" value="Peptidase_S1_PA_chymotrypsin"/>
</dbReference>
<dbReference type="InterPro" id="IPR033116">
    <property type="entry name" value="TRYPSIN_SER"/>
</dbReference>
<reference evidence="11" key="1">
    <citation type="submission" date="2025-08" db="UniProtKB">
        <authorList>
            <consortium name="RefSeq"/>
        </authorList>
    </citation>
    <scope>IDENTIFICATION</scope>
    <source>
        <tissue evidence="11">Blood</tissue>
    </source>
</reference>
<keyword evidence="10" id="KW-1185">Reference proteome</keyword>
<comment type="similarity">
    <text evidence="1">Belongs to the peptidase S1 family. Snake venom subfamily.</text>
</comment>
<keyword evidence="3 8" id="KW-0732">Signal</keyword>
<feature type="domain" description="Peptidase S1" evidence="9">
    <location>
        <begin position="26"/>
        <end position="255"/>
    </location>
</feature>
<dbReference type="PROSITE" id="PS00135">
    <property type="entry name" value="TRYPSIN_SER"/>
    <property type="match status" value="1"/>
</dbReference>
<dbReference type="InterPro" id="IPR009003">
    <property type="entry name" value="Peptidase_S1_PA"/>
</dbReference>
<organism evidence="10 11">
    <name type="scientific">Eublepharis macularius</name>
    <name type="common">Leopard gecko</name>
    <name type="synonym">Cyrtodactylus macularius</name>
    <dbReference type="NCBI Taxonomy" id="481883"/>
    <lineage>
        <taxon>Eukaryota</taxon>
        <taxon>Metazoa</taxon>
        <taxon>Chordata</taxon>
        <taxon>Craniata</taxon>
        <taxon>Vertebrata</taxon>
        <taxon>Euteleostomi</taxon>
        <taxon>Lepidosauria</taxon>
        <taxon>Squamata</taxon>
        <taxon>Bifurcata</taxon>
        <taxon>Gekkota</taxon>
        <taxon>Eublepharidae</taxon>
        <taxon>Eublepharinae</taxon>
        <taxon>Eublepharis</taxon>
    </lineage>
</organism>
<dbReference type="Pfam" id="PF00089">
    <property type="entry name" value="Trypsin"/>
    <property type="match status" value="1"/>
</dbReference>
<evidence type="ECO:0000256" key="8">
    <source>
        <dbReference type="SAM" id="SignalP"/>
    </source>
</evidence>
<protein>
    <submittedName>
        <fullName evidence="11">Granzyme A-like</fullName>
    </submittedName>
</protein>
<dbReference type="PROSITE" id="PS50240">
    <property type="entry name" value="TRYPSIN_DOM"/>
    <property type="match status" value="1"/>
</dbReference>
<keyword evidence="2 7" id="KW-0645">Protease</keyword>
<evidence type="ECO:0000256" key="2">
    <source>
        <dbReference type="ARBA" id="ARBA00022670"/>
    </source>
</evidence>
<evidence type="ECO:0000313" key="11">
    <source>
        <dbReference type="RefSeq" id="XP_054842877.1"/>
    </source>
</evidence>
<dbReference type="PANTHER" id="PTHR24271:SF69">
    <property type="entry name" value="GRANZYME A"/>
    <property type="match status" value="1"/>
</dbReference>
<dbReference type="InterPro" id="IPR018114">
    <property type="entry name" value="TRYPSIN_HIS"/>
</dbReference>
<keyword evidence="4 7" id="KW-0378">Hydrolase</keyword>
<dbReference type="AlphaFoldDB" id="A0AA97JT79"/>
<feature type="signal peptide" evidence="8">
    <location>
        <begin position="1"/>
        <end position="23"/>
    </location>
</feature>
<dbReference type="PROSITE" id="PS00134">
    <property type="entry name" value="TRYPSIN_HIS"/>
    <property type="match status" value="1"/>
</dbReference>
<dbReference type="GO" id="GO:0006508">
    <property type="term" value="P:proteolysis"/>
    <property type="evidence" value="ECO:0007669"/>
    <property type="project" value="UniProtKB-KW"/>
</dbReference>
<dbReference type="InterPro" id="IPR001314">
    <property type="entry name" value="Peptidase_S1A"/>
</dbReference>
<proteinExistence type="inferred from homology"/>
<dbReference type="GO" id="GO:0005576">
    <property type="term" value="C:extracellular region"/>
    <property type="evidence" value="ECO:0007669"/>
    <property type="project" value="UniProtKB-ARBA"/>
</dbReference>
<dbReference type="GO" id="GO:0035821">
    <property type="term" value="P:modulation of process of another organism"/>
    <property type="evidence" value="ECO:0007669"/>
    <property type="project" value="UniProtKB-ARBA"/>
</dbReference>
<evidence type="ECO:0000256" key="7">
    <source>
        <dbReference type="RuleBase" id="RU363034"/>
    </source>
</evidence>